<accession>E7RQ04</accession>
<dbReference type="AlphaFoldDB" id="E7RQ04"/>
<comment type="caution">
    <text evidence="2">The sequence shown here is derived from an EMBL/GenBank/DDBJ whole genome shotgun (WGS) entry which is preliminary data.</text>
</comment>
<evidence type="ECO:0000256" key="1">
    <source>
        <dbReference type="SAM" id="Phobius"/>
    </source>
</evidence>
<dbReference type="HOGENOM" id="CLU_2397188_0_0_10"/>
<reference evidence="2" key="1">
    <citation type="submission" date="2011-01" db="EMBL/GenBank/DDBJ databases">
        <authorList>
            <person name="Muzny D."/>
            <person name="Qin X."/>
            <person name="Buhay C."/>
            <person name="Dugan-Rocha S."/>
            <person name="Ding Y."/>
            <person name="Chen G."/>
            <person name="Hawes A."/>
            <person name="Holder M."/>
            <person name="Jhangiani S."/>
            <person name="Johnson A."/>
            <person name="Khan Z."/>
            <person name="Li Z."/>
            <person name="Liu W."/>
            <person name="Liu X."/>
            <person name="Perez L."/>
            <person name="Shen H."/>
            <person name="Wang Q."/>
            <person name="Watt J."/>
            <person name="Xi L."/>
            <person name="Xin Y."/>
            <person name="Zhou J."/>
            <person name="Deng J."/>
            <person name="Jiang H."/>
            <person name="Liu Y."/>
            <person name="Qu J."/>
            <person name="Song X.-Z."/>
            <person name="Zhang L."/>
            <person name="Villasana D."/>
            <person name="Johnson A."/>
            <person name="Liu J."/>
            <person name="Liyanage D."/>
            <person name="Lorensuhewa L."/>
            <person name="Robinson T."/>
            <person name="Song A."/>
            <person name="Song B.-B."/>
            <person name="Dinh H."/>
            <person name="Thornton R."/>
            <person name="Coyle M."/>
            <person name="Francisco L."/>
            <person name="Jackson L."/>
            <person name="Javaid M."/>
            <person name="Korchina V."/>
            <person name="Kovar C."/>
            <person name="Mata R."/>
            <person name="Mathew T."/>
            <person name="Ngo R."/>
            <person name="Nguyen L."/>
            <person name="Nguyen N."/>
            <person name="Okwuonu G."/>
            <person name="Ongeri F."/>
            <person name="Pham C."/>
            <person name="Simmons D."/>
            <person name="Wilczek-Boney K."/>
            <person name="Hale W."/>
            <person name="Jakkamsetti A."/>
            <person name="Pham P."/>
            <person name="Ruth R."/>
            <person name="San Lucas F."/>
            <person name="Warren J."/>
            <person name="Zhang J."/>
            <person name="Zhao Z."/>
            <person name="Zhou C."/>
            <person name="Zhu D."/>
            <person name="Lee S."/>
            <person name="Bess C."/>
            <person name="Blankenburg K."/>
            <person name="Forbes L."/>
            <person name="Fu Q."/>
            <person name="Gubbala S."/>
            <person name="Hirani K."/>
            <person name="Jayaseelan J.C."/>
            <person name="Lara F."/>
            <person name="Munidasa M."/>
            <person name="Palculict T."/>
            <person name="Patil S."/>
            <person name="Pu L.-L."/>
            <person name="Saada N."/>
            <person name="Tang L."/>
            <person name="Weissenberger G."/>
            <person name="Zhu Y."/>
            <person name="Hemphill L."/>
            <person name="Shang Y."/>
            <person name="Youmans B."/>
            <person name="Ayvaz T."/>
            <person name="Ross M."/>
            <person name="Santibanez J."/>
            <person name="Aqrawi P."/>
            <person name="Gross S."/>
            <person name="Joshi V."/>
            <person name="Fowler G."/>
            <person name="Nazareth L."/>
            <person name="Reid J."/>
            <person name="Worley K."/>
            <person name="Petrosino J."/>
            <person name="Highlander S."/>
            <person name="Gibbs R."/>
        </authorList>
    </citation>
    <scope>NUCLEOTIDE SEQUENCE [LARGE SCALE GENOMIC DNA]</scope>
    <source>
        <strain evidence="2">ATCC 33269</strain>
    </source>
</reference>
<keyword evidence="1" id="KW-1133">Transmembrane helix</keyword>
<dbReference type="Proteomes" id="UP000005580">
    <property type="component" value="Unassembled WGS sequence"/>
</dbReference>
<organism evidence="2 3">
    <name type="scientific">Hoylesella oralis ATCC 33269</name>
    <dbReference type="NCBI Taxonomy" id="873533"/>
    <lineage>
        <taxon>Bacteria</taxon>
        <taxon>Pseudomonadati</taxon>
        <taxon>Bacteroidota</taxon>
        <taxon>Bacteroidia</taxon>
        <taxon>Bacteroidales</taxon>
        <taxon>Prevotellaceae</taxon>
        <taxon>Hoylesella</taxon>
    </lineage>
</organism>
<evidence type="ECO:0000313" key="3">
    <source>
        <dbReference type="Proteomes" id="UP000005580"/>
    </source>
</evidence>
<sequence length="93" mass="10934">MRFNSKLIECHVLSPFLFIFLYCFHQIICLIRTQCQTVAIECQSVLNRYASYRPYTCCLSAVEIWFVCRACSEKSLPNACLPYIYSVYLWAEP</sequence>
<feature type="transmembrane region" description="Helical" evidence="1">
    <location>
        <begin position="12"/>
        <end position="33"/>
    </location>
</feature>
<dbReference type="EMBL" id="AEPE02000004">
    <property type="protein sequence ID" value="EFZ37197.1"/>
    <property type="molecule type" value="Genomic_DNA"/>
</dbReference>
<proteinExistence type="predicted"/>
<protein>
    <submittedName>
        <fullName evidence="2">Uncharacterized protein</fullName>
    </submittedName>
</protein>
<evidence type="ECO:0000313" key="2">
    <source>
        <dbReference type="EMBL" id="EFZ37197.1"/>
    </source>
</evidence>
<name>E7RQ04_9BACT</name>
<gene>
    <name evidence="2" type="ORF">HMPREF0663_11255</name>
</gene>
<keyword evidence="3" id="KW-1185">Reference proteome</keyword>
<keyword evidence="1" id="KW-0472">Membrane</keyword>
<keyword evidence="1" id="KW-0812">Transmembrane</keyword>